<dbReference type="AlphaFoldDB" id="A0A0J8AYD2"/>
<evidence type="ECO:0000313" key="2">
    <source>
        <dbReference type="EMBL" id="KMS93731.1"/>
    </source>
</evidence>
<dbReference type="EMBL" id="KQ099554">
    <property type="protein sequence ID" value="KMS93731.1"/>
    <property type="molecule type" value="Genomic_DNA"/>
</dbReference>
<feature type="non-terminal residue" evidence="2">
    <location>
        <position position="1"/>
    </location>
</feature>
<reference evidence="2 3" key="1">
    <citation type="journal article" date="2014" name="Nature">
        <title>The genome of the recently domesticated crop plant sugar beet (Beta vulgaris).</title>
        <authorList>
            <person name="Dohm J.C."/>
            <person name="Minoche A.E."/>
            <person name="Holtgrawe D."/>
            <person name="Capella-Gutierrez S."/>
            <person name="Zakrzewski F."/>
            <person name="Tafer H."/>
            <person name="Rupp O."/>
            <person name="Sorensen T.R."/>
            <person name="Stracke R."/>
            <person name="Reinhardt R."/>
            <person name="Goesmann A."/>
            <person name="Kraft T."/>
            <person name="Schulz B."/>
            <person name="Stadler P.F."/>
            <person name="Schmidt T."/>
            <person name="Gabaldon T."/>
            <person name="Lehrach H."/>
            <person name="Weisshaar B."/>
            <person name="Himmelbauer H."/>
        </authorList>
    </citation>
    <scope>NUCLEOTIDE SEQUENCE [LARGE SCALE GENOMIC DNA]</scope>
    <source>
        <tissue evidence="2">Taproot</tissue>
    </source>
</reference>
<feature type="region of interest" description="Disordered" evidence="1">
    <location>
        <begin position="69"/>
        <end position="133"/>
    </location>
</feature>
<name>A0A0J8AYD2_BETVV</name>
<organism evidence="2 3">
    <name type="scientific">Beta vulgaris subsp. vulgaris</name>
    <name type="common">Beet</name>
    <dbReference type="NCBI Taxonomy" id="3555"/>
    <lineage>
        <taxon>Eukaryota</taxon>
        <taxon>Viridiplantae</taxon>
        <taxon>Streptophyta</taxon>
        <taxon>Embryophyta</taxon>
        <taxon>Tracheophyta</taxon>
        <taxon>Spermatophyta</taxon>
        <taxon>Magnoliopsida</taxon>
        <taxon>eudicotyledons</taxon>
        <taxon>Gunneridae</taxon>
        <taxon>Pentapetalae</taxon>
        <taxon>Caryophyllales</taxon>
        <taxon>Chenopodiaceae</taxon>
        <taxon>Betoideae</taxon>
        <taxon>Beta</taxon>
    </lineage>
</organism>
<gene>
    <name evidence="2" type="ORF">BVRB_028530</name>
</gene>
<evidence type="ECO:0000256" key="1">
    <source>
        <dbReference type="SAM" id="MobiDB-lite"/>
    </source>
</evidence>
<feature type="region of interest" description="Disordered" evidence="1">
    <location>
        <begin position="213"/>
        <end position="269"/>
    </location>
</feature>
<dbReference type="Proteomes" id="UP000035740">
    <property type="component" value="Unassembled WGS sequence"/>
</dbReference>
<proteinExistence type="predicted"/>
<protein>
    <submittedName>
        <fullName evidence="2">Uncharacterized protein</fullName>
    </submittedName>
</protein>
<evidence type="ECO:0000313" key="3">
    <source>
        <dbReference type="Proteomes" id="UP000035740"/>
    </source>
</evidence>
<feature type="compositionally biased region" description="Polar residues" evidence="1">
    <location>
        <begin position="83"/>
        <end position="108"/>
    </location>
</feature>
<feature type="non-terminal residue" evidence="2">
    <location>
        <position position="269"/>
    </location>
</feature>
<accession>A0A0J8AYD2</accession>
<feature type="compositionally biased region" description="Polar residues" evidence="1">
    <location>
        <begin position="253"/>
        <end position="269"/>
    </location>
</feature>
<sequence>KLMQEQELAEVRQRKLQEKLEERRQLLQHYSNYGIVGDTGADISEYVGQHDLQQLINRNQKLLKLPPVLQSPTPTVVLPPIRSNPSAAPSASDRQAAPTNMSQSGSSQSERDRRYQARQAELQSQAQRRKNQARQAYLDKLFQERQASNMSEVRRLNPEELQSNHSGKFGLTGPLQPIMIPERENSTHQYQMNKSEHQEPAFILAHQLHSSAGQTAGISGQAAKAAKRTESSFVSDRNQQDEVQQHGKAAARSWNQQGTDRSQKAINSA</sequence>
<keyword evidence="3" id="KW-1185">Reference proteome</keyword>